<dbReference type="Proteomes" id="UP000559256">
    <property type="component" value="Unassembled WGS sequence"/>
</dbReference>
<evidence type="ECO:0000313" key="1">
    <source>
        <dbReference type="EMBL" id="KAF5334035.1"/>
    </source>
</evidence>
<dbReference type="AlphaFoldDB" id="A0A8H5C2K7"/>
<organism evidence="1 2">
    <name type="scientific">Tetrapyrgos nigripes</name>
    <dbReference type="NCBI Taxonomy" id="182062"/>
    <lineage>
        <taxon>Eukaryota</taxon>
        <taxon>Fungi</taxon>
        <taxon>Dikarya</taxon>
        <taxon>Basidiomycota</taxon>
        <taxon>Agaricomycotina</taxon>
        <taxon>Agaricomycetes</taxon>
        <taxon>Agaricomycetidae</taxon>
        <taxon>Agaricales</taxon>
        <taxon>Marasmiineae</taxon>
        <taxon>Marasmiaceae</taxon>
        <taxon>Tetrapyrgos</taxon>
    </lineage>
</organism>
<dbReference type="EMBL" id="JAACJM010000273">
    <property type="protein sequence ID" value="KAF5334035.1"/>
    <property type="molecule type" value="Genomic_DNA"/>
</dbReference>
<comment type="caution">
    <text evidence="1">The sequence shown here is derived from an EMBL/GenBank/DDBJ whole genome shotgun (WGS) entry which is preliminary data.</text>
</comment>
<evidence type="ECO:0000313" key="2">
    <source>
        <dbReference type="Proteomes" id="UP000559256"/>
    </source>
</evidence>
<keyword evidence="2" id="KW-1185">Reference proteome</keyword>
<proteinExistence type="predicted"/>
<accession>A0A8H5C2K7</accession>
<protein>
    <submittedName>
        <fullName evidence="1">Uncharacterized protein</fullName>
    </submittedName>
</protein>
<name>A0A8H5C2K7_9AGAR</name>
<gene>
    <name evidence="1" type="ORF">D9758_017411</name>
</gene>
<sequence>MVWVQVSRCDIEDAYIMTVGGRFQDPREKGTQDHGYTMLFFYGIPSQDTTSLVLNSTWAFVKTYKSFQSVVLSRYPPVLKLSWNLCSYIPSTACS</sequence>
<reference evidence="1 2" key="1">
    <citation type="journal article" date="2020" name="ISME J.">
        <title>Uncovering the hidden diversity of litter-decomposition mechanisms in mushroom-forming fungi.</title>
        <authorList>
            <person name="Floudas D."/>
            <person name="Bentzer J."/>
            <person name="Ahren D."/>
            <person name="Johansson T."/>
            <person name="Persson P."/>
            <person name="Tunlid A."/>
        </authorList>
    </citation>
    <scope>NUCLEOTIDE SEQUENCE [LARGE SCALE GENOMIC DNA]</scope>
    <source>
        <strain evidence="1 2">CBS 291.85</strain>
    </source>
</reference>